<feature type="region of interest" description="Disordered" evidence="1">
    <location>
        <begin position="117"/>
        <end position="138"/>
    </location>
</feature>
<name>Q220G5_ALBFT</name>
<evidence type="ECO:0000256" key="1">
    <source>
        <dbReference type="SAM" id="MobiDB-lite"/>
    </source>
</evidence>
<keyword evidence="3" id="KW-1185">Reference proteome</keyword>
<sequence>MLSNRSVTYSPEQVLWALGSLCTLHQKPFAAELVAPELPSDSPEGIEPWVIIQAGERLGFKVKPAQITPERVSRLSDPAKGLRSLAVFDANADGRIDVLDPVYALLKVWQDLNQDGNHTHSLQIGPHTETAQDETNGV</sequence>
<dbReference type="RefSeq" id="WP_011463161.1">
    <property type="nucleotide sequence ID" value="NC_007908.1"/>
</dbReference>
<proteinExistence type="predicted"/>
<evidence type="ECO:0000313" key="3">
    <source>
        <dbReference type="Proteomes" id="UP000008332"/>
    </source>
</evidence>
<dbReference type="Proteomes" id="UP000008332">
    <property type="component" value="Chromosome"/>
</dbReference>
<gene>
    <name evidence="2" type="ordered locus">Rfer_0839</name>
</gene>
<dbReference type="EMBL" id="CP000267">
    <property type="protein sequence ID" value="ABD68588.1"/>
    <property type="molecule type" value="Genomic_DNA"/>
</dbReference>
<evidence type="ECO:0000313" key="2">
    <source>
        <dbReference type="EMBL" id="ABD68588.1"/>
    </source>
</evidence>
<accession>Q220G5</accession>
<dbReference type="KEGG" id="rfr:Rfer_0839"/>
<reference evidence="3" key="1">
    <citation type="submission" date="2006-02" db="EMBL/GenBank/DDBJ databases">
        <title>Complete sequence of chromosome of Rhodoferax ferrireducens DSM 15236.</title>
        <authorList>
            <person name="Copeland A."/>
            <person name="Lucas S."/>
            <person name="Lapidus A."/>
            <person name="Barry K."/>
            <person name="Detter J.C."/>
            <person name="Glavina del Rio T."/>
            <person name="Hammon N."/>
            <person name="Israni S."/>
            <person name="Pitluck S."/>
            <person name="Brettin T."/>
            <person name="Bruce D."/>
            <person name="Han C."/>
            <person name="Tapia R."/>
            <person name="Gilna P."/>
            <person name="Kiss H."/>
            <person name="Schmutz J."/>
            <person name="Larimer F."/>
            <person name="Land M."/>
            <person name="Kyrpides N."/>
            <person name="Ivanova N."/>
            <person name="Richardson P."/>
        </authorList>
    </citation>
    <scope>NUCLEOTIDE SEQUENCE [LARGE SCALE GENOMIC DNA]</scope>
    <source>
        <strain evidence="3">ATCC BAA-621 / DSM 15236 / T118</strain>
    </source>
</reference>
<protein>
    <recommendedName>
        <fullName evidence="4">EF-hand domain-containing protein</fullName>
    </recommendedName>
</protein>
<evidence type="ECO:0008006" key="4">
    <source>
        <dbReference type="Google" id="ProtNLM"/>
    </source>
</evidence>
<dbReference type="HOGENOM" id="CLU_1853651_0_0_4"/>
<dbReference type="AlphaFoldDB" id="Q220G5"/>
<dbReference type="Gene3D" id="3.90.70.10">
    <property type="entry name" value="Cysteine proteinases"/>
    <property type="match status" value="1"/>
</dbReference>
<organism evidence="2 3">
    <name type="scientific">Albidiferax ferrireducens (strain ATCC BAA-621 / DSM 15236 / T118)</name>
    <name type="common">Rhodoferax ferrireducens</name>
    <dbReference type="NCBI Taxonomy" id="338969"/>
    <lineage>
        <taxon>Bacteria</taxon>
        <taxon>Pseudomonadati</taxon>
        <taxon>Pseudomonadota</taxon>
        <taxon>Betaproteobacteria</taxon>
        <taxon>Burkholderiales</taxon>
        <taxon>Comamonadaceae</taxon>
        <taxon>Rhodoferax</taxon>
    </lineage>
</organism>